<sequence>MGKYSKYTKHYRSEWEKESIFKGWLCRAPEDMVGHGEAYCKFCRVCLRAQKHDLKKHFYTRIHKEKALALNLTKQKCLMDLGISIKSKESKQIDMKLALHVASHSSIQNIDHLSEMLQLIGKGTKLENLRIHRTKCSKIILHVIAPGMLKELIDDIGSEDFSVILDESTDISTIKYMAYCVRYSSKKLNSIITNFLGFSEFATATANELYNNFTAFIAQIGLNLEHLIAIGTDGASNLCGVNHSLYTLLKEKIPNLQLIRCSCHSLNLCSAKACTELPSNLEFLLRETRNWFANSPLRQLKYSEMYAQINNGKQPPKLIQLSSTRWLAWSDAVSINVRQWDELKKFFQIVAKSSTDKCYIARTLAEMYEDDSNLLYFLFLNGILKEIANMNLAFQKTNADITKLYSDLRTLLLSTAKRIFKPNFLRPLEFSNASPIMLHQTDIEAVKKALEKANSDFGNSLLSLDSMDFGTKFLSFAAKKTISRNDLNIVMERIVAFVIRLCKELIQRLPLNLAIIDKLCYFSPEKCLSQFSTISTKNLPWDLAATTADKDAIEEQWRKLGTLRLLL</sequence>
<dbReference type="SUPFAM" id="SSF53098">
    <property type="entry name" value="Ribonuclease H-like"/>
    <property type="match status" value="1"/>
</dbReference>
<dbReference type="AlphaFoldDB" id="A0AAV2MZP1"/>
<organism evidence="1 2">
    <name type="scientific">Lasius platythorax</name>
    <dbReference type="NCBI Taxonomy" id="488582"/>
    <lineage>
        <taxon>Eukaryota</taxon>
        <taxon>Metazoa</taxon>
        <taxon>Ecdysozoa</taxon>
        <taxon>Arthropoda</taxon>
        <taxon>Hexapoda</taxon>
        <taxon>Insecta</taxon>
        <taxon>Pterygota</taxon>
        <taxon>Neoptera</taxon>
        <taxon>Endopterygota</taxon>
        <taxon>Hymenoptera</taxon>
        <taxon>Apocrita</taxon>
        <taxon>Aculeata</taxon>
        <taxon>Formicoidea</taxon>
        <taxon>Formicidae</taxon>
        <taxon>Formicinae</taxon>
        <taxon>Lasius</taxon>
        <taxon>Lasius</taxon>
    </lineage>
</organism>
<dbReference type="Proteomes" id="UP001497644">
    <property type="component" value="Unassembled WGS sequence"/>
</dbReference>
<dbReference type="EMBL" id="CAXIPU020000529">
    <property type="protein sequence ID" value="CAL1672371.1"/>
    <property type="molecule type" value="Genomic_DNA"/>
</dbReference>
<dbReference type="PANTHER" id="PTHR37162:SF1">
    <property type="entry name" value="BED-TYPE DOMAIN-CONTAINING PROTEIN"/>
    <property type="match status" value="1"/>
</dbReference>
<proteinExistence type="predicted"/>
<protein>
    <recommendedName>
        <fullName evidence="3">DUF4371 domain-containing protein</fullName>
    </recommendedName>
</protein>
<name>A0AAV2MZP1_9HYME</name>
<dbReference type="InterPro" id="IPR012337">
    <property type="entry name" value="RNaseH-like_sf"/>
</dbReference>
<reference evidence="1" key="1">
    <citation type="submission" date="2024-04" db="EMBL/GenBank/DDBJ databases">
        <authorList>
            <consortium name="Molecular Ecology Group"/>
        </authorList>
    </citation>
    <scope>NUCLEOTIDE SEQUENCE</scope>
</reference>
<evidence type="ECO:0008006" key="3">
    <source>
        <dbReference type="Google" id="ProtNLM"/>
    </source>
</evidence>
<accession>A0AAV2MZP1</accession>
<gene>
    <name evidence="1" type="ORF">LPLAT_LOCUS7040</name>
</gene>
<evidence type="ECO:0000313" key="1">
    <source>
        <dbReference type="EMBL" id="CAL1672371.1"/>
    </source>
</evidence>
<evidence type="ECO:0000313" key="2">
    <source>
        <dbReference type="Proteomes" id="UP001497644"/>
    </source>
</evidence>
<comment type="caution">
    <text evidence="1">The sequence shown here is derived from an EMBL/GenBank/DDBJ whole genome shotgun (WGS) entry which is preliminary data.</text>
</comment>
<keyword evidence="2" id="KW-1185">Reference proteome</keyword>
<dbReference type="PANTHER" id="PTHR37162">
    <property type="entry name" value="HAT FAMILY DIMERISATION DOMAINCONTAINING PROTEIN-RELATED"/>
    <property type="match status" value="1"/>
</dbReference>